<reference evidence="1" key="1">
    <citation type="submission" date="2021-01" db="EMBL/GenBank/DDBJ databases">
        <title>Whole genome shotgun sequence of Virgisporangium aurantiacum NBRC 16421.</title>
        <authorList>
            <person name="Komaki H."/>
            <person name="Tamura T."/>
        </authorList>
    </citation>
    <scope>NUCLEOTIDE SEQUENCE</scope>
    <source>
        <strain evidence="1">NBRC 16421</strain>
    </source>
</reference>
<dbReference type="EMBL" id="BOPG01000110">
    <property type="protein sequence ID" value="GIJ64183.1"/>
    <property type="molecule type" value="Genomic_DNA"/>
</dbReference>
<organism evidence="1 2">
    <name type="scientific">Virgisporangium aurantiacum</name>
    <dbReference type="NCBI Taxonomy" id="175570"/>
    <lineage>
        <taxon>Bacteria</taxon>
        <taxon>Bacillati</taxon>
        <taxon>Actinomycetota</taxon>
        <taxon>Actinomycetes</taxon>
        <taxon>Micromonosporales</taxon>
        <taxon>Micromonosporaceae</taxon>
        <taxon>Virgisporangium</taxon>
    </lineage>
</organism>
<dbReference type="Proteomes" id="UP000612585">
    <property type="component" value="Unassembled WGS sequence"/>
</dbReference>
<protein>
    <submittedName>
        <fullName evidence="1">Uncharacterized protein</fullName>
    </submittedName>
</protein>
<evidence type="ECO:0000313" key="1">
    <source>
        <dbReference type="EMBL" id="GIJ64183.1"/>
    </source>
</evidence>
<dbReference type="AlphaFoldDB" id="A0A8J4E7G6"/>
<name>A0A8J4E7G6_9ACTN</name>
<sequence length="174" mass="19274">MSATVPRPVGAKQGVHEMSESVTLPDAALALAPSEEKYVAPFQDIRPLDIPPQRSSSAARVDEAVDAWARQPMADRDRLEAAVHVLRDLVALFEQLIVDKEAEGDLSEAGQLRAQQRRLLREQRDLRVEHTVQIDQVLTTYRDELRKLTETPAKHVANDGGEAACGLRPSPRVL</sequence>
<comment type="caution">
    <text evidence="1">The sequence shown here is derived from an EMBL/GenBank/DDBJ whole genome shotgun (WGS) entry which is preliminary data.</text>
</comment>
<proteinExistence type="predicted"/>
<accession>A0A8J4E7G6</accession>
<gene>
    <name evidence="1" type="ORF">Vau01_116990</name>
</gene>
<keyword evidence="2" id="KW-1185">Reference proteome</keyword>
<evidence type="ECO:0000313" key="2">
    <source>
        <dbReference type="Proteomes" id="UP000612585"/>
    </source>
</evidence>